<evidence type="ECO:0000256" key="1">
    <source>
        <dbReference type="SAM" id="SignalP"/>
    </source>
</evidence>
<reference evidence="3 4" key="1">
    <citation type="submission" date="2018-06" db="EMBL/GenBank/DDBJ databases">
        <authorList>
            <consortium name="Pathogen Informatics"/>
            <person name="Doyle S."/>
        </authorList>
    </citation>
    <scope>NUCLEOTIDE SEQUENCE [LARGE SCALE GENOMIC DNA]</scope>
    <source>
        <strain evidence="3 4">NCTC11645</strain>
    </source>
</reference>
<evidence type="ECO:0000313" key="4">
    <source>
        <dbReference type="Proteomes" id="UP000254512"/>
    </source>
</evidence>
<organism evidence="3 4">
    <name type="scientific">Grimontia hollisae</name>
    <name type="common">Vibrio hollisae</name>
    <dbReference type="NCBI Taxonomy" id="673"/>
    <lineage>
        <taxon>Bacteria</taxon>
        <taxon>Pseudomonadati</taxon>
        <taxon>Pseudomonadota</taxon>
        <taxon>Gammaproteobacteria</taxon>
        <taxon>Vibrionales</taxon>
        <taxon>Vibrionaceae</taxon>
        <taxon>Grimontia</taxon>
    </lineage>
</organism>
<proteinExistence type="predicted"/>
<dbReference type="EMBL" id="UGHD01000003">
    <property type="protein sequence ID" value="STO98319.1"/>
    <property type="molecule type" value="Genomic_DNA"/>
</dbReference>
<protein>
    <recommendedName>
        <fullName evidence="2">DUF4399 domain-containing protein</fullName>
    </recommendedName>
</protein>
<feature type="chain" id="PRO_5016871466" description="DUF4399 domain-containing protein" evidence="1">
    <location>
        <begin position="24"/>
        <end position="141"/>
    </location>
</feature>
<feature type="signal peptide" evidence="1">
    <location>
        <begin position="1"/>
        <end position="23"/>
    </location>
</feature>
<sequence length="141" mass="15606">MKNTLLLVLALCSVWMFPVALHAATPSPLGAMVYFITPQDGETVPETFEVVFGLTGRDVVPAGNNIPYAGHHHLLIDLDSLVDFSLPLPANSHIRHFDSGETQTRLTLPRGKHTLQLLLGDHRHIPHLKPVLSERITINVR</sequence>
<dbReference type="Proteomes" id="UP000254512">
    <property type="component" value="Unassembled WGS sequence"/>
</dbReference>
<feature type="domain" description="DUF4399" evidence="2">
    <location>
        <begin position="50"/>
        <end position="141"/>
    </location>
</feature>
<dbReference type="RefSeq" id="WP_040528824.1">
    <property type="nucleotide sequence ID" value="NZ_CP014055.2"/>
</dbReference>
<evidence type="ECO:0000313" key="3">
    <source>
        <dbReference type="EMBL" id="STO98319.1"/>
    </source>
</evidence>
<keyword evidence="1" id="KW-0732">Signal</keyword>
<evidence type="ECO:0000259" key="2">
    <source>
        <dbReference type="Pfam" id="PF14347"/>
    </source>
</evidence>
<dbReference type="InterPro" id="IPR025512">
    <property type="entry name" value="DUF4399"/>
</dbReference>
<name>A0A377J7P2_GRIHO</name>
<gene>
    <name evidence="3" type="ORF">NCTC11645_03304</name>
</gene>
<dbReference type="Pfam" id="PF14347">
    <property type="entry name" value="DUF4399"/>
    <property type="match status" value="1"/>
</dbReference>
<dbReference type="GeneID" id="58894357"/>
<accession>A0A377J7P2</accession>
<dbReference type="AlphaFoldDB" id="A0A377J7P2"/>
<dbReference type="KEGG" id="gho:AL542_00535"/>